<accession>A0A8J2VYK6</accession>
<evidence type="ECO:0000313" key="8">
    <source>
        <dbReference type="Proteomes" id="UP000789524"/>
    </source>
</evidence>
<dbReference type="GO" id="GO:0045944">
    <property type="term" value="P:positive regulation of transcription by RNA polymerase II"/>
    <property type="evidence" value="ECO:0007669"/>
    <property type="project" value="InterPro"/>
</dbReference>
<sequence length="285" mass="31083">MVGGGGAGGLLPGASPAQHPPNMLQPMEEMILPPKRQAVVDRLSPGEVDRGVSGVGRITSIVLCLVTMYLLSSRRHIPLPYLLPAPPPPPPLHSKCRCISFRRFTSPLSWQPVRAPSVTVTSPGLHVCACDVSCSGCRPSMVFSQTRSSPPPPGLPPPPPVPIEAAPVTETASYVTSGRYVERAALIMLTYCIIYHIFVVSDAFAPRRIETYRRRQSECVPRFDQSFSGACEQQNLETNALQKRFLEGKAKRQAKKTDRKPELASISSNLHGSLHVSCVRYLIIP</sequence>
<evidence type="ECO:0000256" key="4">
    <source>
        <dbReference type="SAM" id="MobiDB-lite"/>
    </source>
</evidence>
<dbReference type="Gene3D" id="6.10.250.970">
    <property type="match status" value="1"/>
</dbReference>
<keyword evidence="5" id="KW-0812">Transmembrane</keyword>
<dbReference type="SMART" id="SM01275">
    <property type="entry name" value="MamL-1"/>
    <property type="match status" value="1"/>
</dbReference>
<evidence type="ECO:0000256" key="3">
    <source>
        <dbReference type="ARBA" id="ARBA00023242"/>
    </source>
</evidence>
<keyword evidence="8" id="KW-1185">Reference proteome</keyword>
<keyword evidence="5" id="KW-1133">Transmembrane helix</keyword>
<dbReference type="InterPro" id="IPR046370">
    <property type="entry name" value="MAML_N_sf"/>
</dbReference>
<dbReference type="Proteomes" id="UP000789524">
    <property type="component" value="Unassembled WGS sequence"/>
</dbReference>
<organism evidence="7 8">
    <name type="scientific">Danaus chrysippus</name>
    <name type="common">African queen</name>
    <dbReference type="NCBI Taxonomy" id="151541"/>
    <lineage>
        <taxon>Eukaryota</taxon>
        <taxon>Metazoa</taxon>
        <taxon>Ecdysozoa</taxon>
        <taxon>Arthropoda</taxon>
        <taxon>Hexapoda</taxon>
        <taxon>Insecta</taxon>
        <taxon>Pterygota</taxon>
        <taxon>Neoptera</taxon>
        <taxon>Endopterygota</taxon>
        <taxon>Lepidoptera</taxon>
        <taxon>Glossata</taxon>
        <taxon>Ditrysia</taxon>
        <taxon>Papilionoidea</taxon>
        <taxon>Nymphalidae</taxon>
        <taxon>Danainae</taxon>
        <taxon>Danaini</taxon>
        <taxon>Danaina</taxon>
        <taxon>Danaus</taxon>
        <taxon>Anosia</taxon>
    </lineage>
</organism>
<feature type="transmembrane region" description="Helical" evidence="5">
    <location>
        <begin position="184"/>
        <end position="205"/>
    </location>
</feature>
<dbReference type="GO" id="GO:0003713">
    <property type="term" value="F:transcription coactivator activity"/>
    <property type="evidence" value="ECO:0007669"/>
    <property type="project" value="InterPro"/>
</dbReference>
<evidence type="ECO:0000313" key="7">
    <source>
        <dbReference type="EMBL" id="CAG9563588.1"/>
    </source>
</evidence>
<keyword evidence="5" id="KW-0472">Membrane</keyword>
<evidence type="ECO:0000256" key="1">
    <source>
        <dbReference type="ARBA" id="ARBA00004123"/>
    </source>
</evidence>
<reference evidence="7" key="1">
    <citation type="submission" date="2021-09" db="EMBL/GenBank/DDBJ databases">
        <authorList>
            <person name="Martin H S."/>
        </authorList>
    </citation>
    <scope>NUCLEOTIDE SEQUENCE</scope>
</reference>
<comment type="caution">
    <text evidence="7">The sequence shown here is derived from an EMBL/GenBank/DDBJ whole genome shotgun (WGS) entry which is preliminary data.</text>
</comment>
<dbReference type="EMBL" id="CAKASE010000049">
    <property type="protein sequence ID" value="CAG9563588.1"/>
    <property type="molecule type" value="Genomic_DNA"/>
</dbReference>
<comment type="subcellular location">
    <subcellularLocation>
        <location evidence="1">Nucleus</location>
    </subcellularLocation>
</comment>
<proteinExistence type="inferred from homology"/>
<feature type="region of interest" description="Disordered" evidence="4">
    <location>
        <begin position="1"/>
        <end position="24"/>
    </location>
</feature>
<keyword evidence="3" id="KW-0539">Nucleus</keyword>
<dbReference type="InterPro" id="IPR019082">
    <property type="entry name" value="Mastermind-like_N"/>
</dbReference>
<dbReference type="Pfam" id="PF09596">
    <property type="entry name" value="MamL-1"/>
    <property type="match status" value="1"/>
</dbReference>
<dbReference type="AlphaFoldDB" id="A0A8J2VYK6"/>
<feature type="domain" description="Neurogenic mastermind-like N-terminal" evidence="6">
    <location>
        <begin position="206"/>
        <end position="255"/>
    </location>
</feature>
<dbReference type="OrthoDB" id="5982619at2759"/>
<dbReference type="GO" id="GO:0016607">
    <property type="term" value="C:nuclear speck"/>
    <property type="evidence" value="ECO:0007669"/>
    <property type="project" value="InterPro"/>
</dbReference>
<gene>
    <name evidence="7" type="ORF">DCHRY22_LOCUS4701</name>
</gene>
<comment type="similarity">
    <text evidence="2">Belongs to the mastermind family.</text>
</comment>
<evidence type="ECO:0000256" key="2">
    <source>
        <dbReference type="ARBA" id="ARBA00008081"/>
    </source>
</evidence>
<feature type="compositionally biased region" description="Gly residues" evidence="4">
    <location>
        <begin position="1"/>
        <end position="11"/>
    </location>
</feature>
<evidence type="ECO:0000256" key="5">
    <source>
        <dbReference type="SAM" id="Phobius"/>
    </source>
</evidence>
<dbReference type="GO" id="GO:0007219">
    <property type="term" value="P:Notch signaling pathway"/>
    <property type="evidence" value="ECO:0007669"/>
    <property type="project" value="InterPro"/>
</dbReference>
<evidence type="ECO:0000259" key="6">
    <source>
        <dbReference type="SMART" id="SM01275"/>
    </source>
</evidence>
<name>A0A8J2VYK6_9NEOP</name>
<protein>
    <submittedName>
        <fullName evidence="7">(African queen) hypothetical protein</fullName>
    </submittedName>
</protein>